<dbReference type="EMBL" id="JAJAGO010000011">
    <property type="protein sequence ID" value="MCT2592932.1"/>
    <property type="molecule type" value="Genomic_DNA"/>
</dbReference>
<evidence type="ECO:0000256" key="1">
    <source>
        <dbReference type="SAM" id="Phobius"/>
    </source>
</evidence>
<feature type="transmembrane region" description="Helical" evidence="1">
    <location>
        <begin position="159"/>
        <end position="185"/>
    </location>
</feature>
<keyword evidence="1" id="KW-1133">Transmembrane helix</keyword>
<feature type="transmembrane region" description="Helical" evidence="1">
    <location>
        <begin position="39"/>
        <end position="61"/>
    </location>
</feature>
<accession>A0ABT2JYF0</accession>
<dbReference type="Proteomes" id="UP001156389">
    <property type="component" value="Unassembled WGS sequence"/>
</dbReference>
<reference evidence="2 3" key="1">
    <citation type="submission" date="2021-10" db="EMBL/GenBank/DDBJ databases">
        <title>Streptomyces gossypii sp. nov., isolated from soil collected from cotton field.</title>
        <authorList>
            <person name="Ge X."/>
            <person name="Chen X."/>
            <person name="Liu W."/>
        </authorList>
    </citation>
    <scope>NUCLEOTIDE SEQUENCE [LARGE SCALE GENOMIC DNA]</scope>
    <source>
        <strain evidence="2 3">N2-109</strain>
    </source>
</reference>
<feature type="transmembrane region" description="Helical" evidence="1">
    <location>
        <begin position="243"/>
        <end position="264"/>
    </location>
</feature>
<evidence type="ECO:0000313" key="2">
    <source>
        <dbReference type="EMBL" id="MCT2592932.1"/>
    </source>
</evidence>
<feature type="transmembrane region" description="Helical" evidence="1">
    <location>
        <begin position="73"/>
        <end position="95"/>
    </location>
</feature>
<dbReference type="RefSeq" id="WP_260220257.1">
    <property type="nucleotide sequence ID" value="NZ_JAJAGO010000011.1"/>
</dbReference>
<organism evidence="2 3">
    <name type="scientific">Streptomyces gossypii</name>
    <dbReference type="NCBI Taxonomy" id="2883101"/>
    <lineage>
        <taxon>Bacteria</taxon>
        <taxon>Bacillati</taxon>
        <taxon>Actinomycetota</taxon>
        <taxon>Actinomycetes</taxon>
        <taxon>Kitasatosporales</taxon>
        <taxon>Streptomycetaceae</taxon>
        <taxon>Streptomyces</taxon>
    </lineage>
</organism>
<gene>
    <name evidence="2" type="ORF">LHJ74_23965</name>
</gene>
<feature type="transmembrane region" description="Helical" evidence="1">
    <location>
        <begin position="116"/>
        <end position="139"/>
    </location>
</feature>
<sequence length="268" mass="27719">MTTVLTPAVAPRAASPYRVTPLRVLRAEWSKLWSLRSTWITLAVASTLVLAFGLLVAANYTPQSDADIDPVQLTLLGAPLAQVVLAVLGVLVTAGEYSTGMIRATMSAVPRRLPVLWAKAAVFGAIALGVLLVTVFLTFPLGQLFLSGTDMEASLGDPGVLRALLGSAVAPALIGVFSLTLGSLLRSVPGGIVTYVGGVTILPEVVRMLPFAVMDDIVQFLPVQAGEALSAVSPDAQLLSPGAALITLCAWVVAGLGAAGLTLIRRDV</sequence>
<proteinExistence type="predicted"/>
<keyword evidence="3" id="KW-1185">Reference proteome</keyword>
<keyword evidence="1" id="KW-0472">Membrane</keyword>
<keyword evidence="1" id="KW-0812">Transmembrane</keyword>
<comment type="caution">
    <text evidence="2">The sequence shown here is derived from an EMBL/GenBank/DDBJ whole genome shotgun (WGS) entry which is preliminary data.</text>
</comment>
<name>A0ABT2JYF0_9ACTN</name>
<protein>
    <submittedName>
        <fullName evidence="2">ABC transporter permease</fullName>
    </submittedName>
</protein>
<evidence type="ECO:0000313" key="3">
    <source>
        <dbReference type="Proteomes" id="UP001156389"/>
    </source>
</evidence>
<feature type="transmembrane region" description="Helical" evidence="1">
    <location>
        <begin position="192"/>
        <end position="213"/>
    </location>
</feature>